<feature type="transmembrane region" description="Helical" evidence="2">
    <location>
        <begin position="83"/>
        <end position="103"/>
    </location>
</feature>
<dbReference type="HOGENOM" id="CLU_1161076_0_0_1"/>
<dbReference type="Proteomes" id="UP000053392">
    <property type="component" value="Unassembled WGS sequence"/>
</dbReference>
<keyword evidence="2" id="KW-1133">Transmembrane helix</keyword>
<evidence type="ECO:0000256" key="2">
    <source>
        <dbReference type="SAM" id="Phobius"/>
    </source>
</evidence>
<keyword evidence="2" id="KW-0472">Membrane</keyword>
<dbReference type="AlphaFoldDB" id="A0A0D0VCS9"/>
<evidence type="ECO:0000313" key="4">
    <source>
        <dbReference type="Proteomes" id="UP000053392"/>
    </source>
</evidence>
<evidence type="ECO:0000256" key="1">
    <source>
        <dbReference type="SAM" id="MobiDB-lite"/>
    </source>
</evidence>
<sequence length="239" mass="26649">MSPIMRLFGKANKNQERDEAWIAVADEEVGVKRNVPKGKSSHRSVEEQAGKKSSKSSKGGDNNDFDTQPFVATNPVFSKKKLLLWRLSIALPFLTTGCFLYLLTSSASSWRANWSSIKIELPSTDFDNLYASGSTITGQSTNGFSSRRNFATYMSAKPIHYKRVNDIDDVLGGYLSLNLWGWCLKSTEQAVPIMCSSESMWFSMDDLVDSSSMNSRKLTKDTFNPFLVHALIVHGFGEC</sequence>
<organism evidence="3 4">
    <name type="scientific">Cryptococcus deuterogattii Ram5</name>
    <dbReference type="NCBI Taxonomy" id="1296110"/>
    <lineage>
        <taxon>Eukaryota</taxon>
        <taxon>Fungi</taxon>
        <taxon>Dikarya</taxon>
        <taxon>Basidiomycota</taxon>
        <taxon>Agaricomycotina</taxon>
        <taxon>Tremellomycetes</taxon>
        <taxon>Tremellales</taxon>
        <taxon>Cryptococcaceae</taxon>
        <taxon>Cryptococcus</taxon>
        <taxon>Cryptococcus gattii species complex</taxon>
    </lineage>
</organism>
<reference evidence="3 4" key="1">
    <citation type="submission" date="2015-01" db="EMBL/GenBank/DDBJ databases">
        <title>The Genome Sequence of Cryptococcus gattii Ram5.</title>
        <authorList>
            <consortium name="The Broad Institute Genomics Platform"/>
            <person name="Cuomo C."/>
            <person name="Litvintseva A."/>
            <person name="Chen Y."/>
            <person name="Heitman J."/>
            <person name="Sun S."/>
            <person name="Springer D."/>
            <person name="Dromer F."/>
            <person name="Young S."/>
            <person name="Zeng Q."/>
            <person name="Gargeya S."/>
            <person name="Abouelleil A."/>
            <person name="Alvarado L."/>
            <person name="Chapman S.B."/>
            <person name="Gainer-Dewar J."/>
            <person name="Goldberg J."/>
            <person name="Griggs A."/>
            <person name="Gujja S."/>
            <person name="Hansen M."/>
            <person name="Howarth C."/>
            <person name="Imamovic A."/>
            <person name="Larimer J."/>
            <person name="Murphy C."/>
            <person name="Naylor J."/>
            <person name="Pearson M."/>
            <person name="Priest M."/>
            <person name="Roberts A."/>
            <person name="Saif S."/>
            <person name="Shea T."/>
            <person name="Sykes S."/>
            <person name="Wortman J."/>
            <person name="Nusbaum C."/>
            <person name="Birren B."/>
        </authorList>
    </citation>
    <scope>NUCLEOTIDE SEQUENCE [LARGE SCALE GENOMIC DNA]</scope>
    <source>
        <strain evidence="3 4">Ram5</strain>
    </source>
</reference>
<feature type="region of interest" description="Disordered" evidence="1">
    <location>
        <begin position="33"/>
        <end position="66"/>
    </location>
</feature>
<evidence type="ECO:0000313" key="3">
    <source>
        <dbReference type="EMBL" id="KIR42615.1"/>
    </source>
</evidence>
<gene>
    <name evidence="3" type="ORF">I313_00817</name>
</gene>
<name>A0A0D0VCS9_9TREE</name>
<protein>
    <submittedName>
        <fullName evidence="3">Uncharacterized protein</fullName>
    </submittedName>
</protein>
<accession>A0A0D0VCS9</accession>
<dbReference type="OrthoDB" id="2570167at2759"/>
<dbReference type="EMBL" id="KN847897">
    <property type="protein sequence ID" value="KIR42615.1"/>
    <property type="molecule type" value="Genomic_DNA"/>
</dbReference>
<proteinExistence type="predicted"/>
<keyword evidence="4" id="KW-1185">Reference proteome</keyword>
<keyword evidence="2" id="KW-0812">Transmembrane</keyword>